<reference evidence="3" key="1">
    <citation type="submission" date="2022-10" db="EMBL/GenBank/DDBJ databases">
        <title>Genome assembly of Pristionchus species.</title>
        <authorList>
            <person name="Yoshida K."/>
            <person name="Sommer R.J."/>
        </authorList>
    </citation>
    <scope>NUCLEOTIDE SEQUENCE [LARGE SCALE GENOMIC DNA]</scope>
    <source>
        <strain evidence="3">RS5460</strain>
    </source>
</reference>
<feature type="compositionally biased region" description="Polar residues" evidence="1">
    <location>
        <begin position="146"/>
        <end position="162"/>
    </location>
</feature>
<dbReference type="EMBL" id="BTRK01000006">
    <property type="protein sequence ID" value="GMR60413.1"/>
    <property type="molecule type" value="Genomic_DNA"/>
</dbReference>
<comment type="caution">
    <text evidence="2">The sequence shown here is derived from an EMBL/GenBank/DDBJ whole genome shotgun (WGS) entry which is preliminary data.</text>
</comment>
<dbReference type="Proteomes" id="UP001328107">
    <property type="component" value="Unassembled WGS sequence"/>
</dbReference>
<feature type="region of interest" description="Disordered" evidence="1">
    <location>
        <begin position="18"/>
        <end position="53"/>
    </location>
</feature>
<dbReference type="AlphaFoldDB" id="A0AAN5DC45"/>
<feature type="non-terminal residue" evidence="2">
    <location>
        <position position="1"/>
    </location>
</feature>
<organism evidence="2 3">
    <name type="scientific">Pristionchus mayeri</name>
    <dbReference type="NCBI Taxonomy" id="1317129"/>
    <lineage>
        <taxon>Eukaryota</taxon>
        <taxon>Metazoa</taxon>
        <taxon>Ecdysozoa</taxon>
        <taxon>Nematoda</taxon>
        <taxon>Chromadorea</taxon>
        <taxon>Rhabditida</taxon>
        <taxon>Rhabditina</taxon>
        <taxon>Diplogasteromorpha</taxon>
        <taxon>Diplogasteroidea</taxon>
        <taxon>Neodiplogasteridae</taxon>
        <taxon>Pristionchus</taxon>
    </lineage>
</organism>
<feature type="compositionally biased region" description="Basic and acidic residues" evidence="1">
    <location>
        <begin position="172"/>
        <end position="184"/>
    </location>
</feature>
<accession>A0AAN5DC45</accession>
<name>A0AAN5DC45_9BILA</name>
<evidence type="ECO:0000256" key="1">
    <source>
        <dbReference type="SAM" id="MobiDB-lite"/>
    </source>
</evidence>
<gene>
    <name evidence="2" type="ORF">PMAYCL1PPCAC_30608</name>
</gene>
<feature type="compositionally biased region" description="Basic and acidic residues" evidence="1">
    <location>
        <begin position="130"/>
        <end position="143"/>
    </location>
</feature>
<keyword evidence="3" id="KW-1185">Reference proteome</keyword>
<evidence type="ECO:0000313" key="3">
    <source>
        <dbReference type="Proteomes" id="UP001328107"/>
    </source>
</evidence>
<sequence>HSAFISVILRHFASSMPAGLAGEDRPEEQKNGGTEAGPPLHTTPSTHFRRETTRGGTDVLEGLDNEVVVEIIDRIGSSEEDDVEYLLQCINNRQQWVKRNEWLDRYPECQPMADIYELCRNNQRKKKQMKHDIRCRAENRRDGAISPSSSDEGQASSDTYDSPNRKQKRRERREQRRKAQEREAAMITALNSTSGTADSAEVSPLPDFPTSSTDLNPRSPPKRVHVDVHPSRRFPPKVIKVDEVDGKHKRIVASFVPGKRKEFYTKGQYDCTFDMITFSALIDKNAPERIFNHKIASILGSTPENTEFLVVVLQRSCDIANEMVEAIFPDMTLALSRETLAAYAPKALRQYEMIERLQQ</sequence>
<evidence type="ECO:0000313" key="2">
    <source>
        <dbReference type="EMBL" id="GMR60413.1"/>
    </source>
</evidence>
<protein>
    <submittedName>
        <fullName evidence="2">Uncharacterized protein</fullName>
    </submittedName>
</protein>
<proteinExistence type="predicted"/>
<feature type="region of interest" description="Disordered" evidence="1">
    <location>
        <begin position="126"/>
        <end position="229"/>
    </location>
</feature>